<dbReference type="EMBL" id="SLYB01000025">
    <property type="protein sequence ID" value="TCP92170.1"/>
    <property type="molecule type" value="Genomic_DNA"/>
</dbReference>
<keyword evidence="4" id="KW-1003">Cell membrane</keyword>
<dbReference type="OrthoDB" id="9784450at2"/>
<dbReference type="PANTHER" id="PTHR43297:SF4">
    <property type="entry name" value="PUTRESCINE EXPORT SYSTEM ATP-BINDING PROTEIN SAPD"/>
    <property type="match status" value="1"/>
</dbReference>
<dbReference type="RefSeq" id="WP_131978323.1">
    <property type="nucleotide sequence ID" value="NZ_SLYB01000025.1"/>
</dbReference>
<feature type="domain" description="ABC transporter" evidence="9">
    <location>
        <begin position="4"/>
        <end position="259"/>
    </location>
</feature>
<evidence type="ECO:0000256" key="5">
    <source>
        <dbReference type="ARBA" id="ARBA00022519"/>
    </source>
</evidence>
<evidence type="ECO:0000256" key="2">
    <source>
        <dbReference type="ARBA" id="ARBA00005417"/>
    </source>
</evidence>
<comment type="subcellular location">
    <subcellularLocation>
        <location evidence="1">Cell inner membrane</location>
        <topology evidence="1">Peripheral membrane protein</topology>
    </subcellularLocation>
</comment>
<evidence type="ECO:0000256" key="4">
    <source>
        <dbReference type="ARBA" id="ARBA00022475"/>
    </source>
</evidence>
<dbReference type="Gene3D" id="3.40.50.300">
    <property type="entry name" value="P-loop containing nucleotide triphosphate hydrolases"/>
    <property type="match status" value="1"/>
</dbReference>
<proteinExistence type="inferred from homology"/>
<dbReference type="InterPro" id="IPR003439">
    <property type="entry name" value="ABC_transporter-like_ATP-bd"/>
</dbReference>
<dbReference type="AlphaFoldDB" id="A0A4R2SS58"/>
<dbReference type="SMART" id="SM00382">
    <property type="entry name" value="AAA"/>
    <property type="match status" value="1"/>
</dbReference>
<dbReference type="Pfam" id="PF08352">
    <property type="entry name" value="oligo_HPY"/>
    <property type="match status" value="1"/>
</dbReference>
<dbReference type="Pfam" id="PF00005">
    <property type="entry name" value="ABC_tran"/>
    <property type="match status" value="1"/>
</dbReference>
<evidence type="ECO:0000256" key="1">
    <source>
        <dbReference type="ARBA" id="ARBA00004417"/>
    </source>
</evidence>
<reference evidence="10 11" key="1">
    <citation type="submission" date="2019-03" db="EMBL/GenBank/DDBJ databases">
        <title>Genomic Encyclopedia of Type Strains, Phase IV (KMG-IV): sequencing the most valuable type-strain genomes for metagenomic binning, comparative biology and taxonomic classification.</title>
        <authorList>
            <person name="Goeker M."/>
        </authorList>
    </citation>
    <scope>NUCLEOTIDE SEQUENCE [LARGE SCALE GENOMIC DNA]</scope>
    <source>
        <strain evidence="10 11">DSM 28404</strain>
    </source>
</reference>
<dbReference type="InterPro" id="IPR027417">
    <property type="entry name" value="P-loop_NTPase"/>
</dbReference>
<keyword evidence="7 10" id="KW-0067">ATP-binding</keyword>
<dbReference type="GO" id="GO:0005886">
    <property type="term" value="C:plasma membrane"/>
    <property type="evidence" value="ECO:0007669"/>
    <property type="project" value="UniProtKB-SubCell"/>
</dbReference>
<comment type="caution">
    <text evidence="10">The sequence shown here is derived from an EMBL/GenBank/DDBJ whole genome shotgun (WGS) entry which is preliminary data.</text>
</comment>
<evidence type="ECO:0000256" key="3">
    <source>
        <dbReference type="ARBA" id="ARBA00022448"/>
    </source>
</evidence>
<organism evidence="10 11">
    <name type="scientific">Cricetibacter osteomyelitidis</name>
    <dbReference type="NCBI Taxonomy" id="1521931"/>
    <lineage>
        <taxon>Bacteria</taxon>
        <taxon>Pseudomonadati</taxon>
        <taxon>Pseudomonadota</taxon>
        <taxon>Gammaproteobacteria</taxon>
        <taxon>Pasteurellales</taxon>
        <taxon>Pasteurellaceae</taxon>
        <taxon>Cricetibacter</taxon>
    </lineage>
</organism>
<evidence type="ECO:0000256" key="8">
    <source>
        <dbReference type="ARBA" id="ARBA00023136"/>
    </source>
</evidence>
<dbReference type="GO" id="GO:0005524">
    <property type="term" value="F:ATP binding"/>
    <property type="evidence" value="ECO:0007669"/>
    <property type="project" value="UniProtKB-KW"/>
</dbReference>
<evidence type="ECO:0000259" key="9">
    <source>
        <dbReference type="PROSITE" id="PS50893"/>
    </source>
</evidence>
<evidence type="ECO:0000313" key="10">
    <source>
        <dbReference type="EMBL" id="TCP92170.1"/>
    </source>
</evidence>
<keyword evidence="11" id="KW-1185">Reference proteome</keyword>
<dbReference type="SUPFAM" id="SSF52540">
    <property type="entry name" value="P-loop containing nucleoside triphosphate hydrolases"/>
    <property type="match status" value="1"/>
</dbReference>
<dbReference type="InterPro" id="IPR013563">
    <property type="entry name" value="Oligopep_ABC_C"/>
</dbReference>
<evidence type="ECO:0000256" key="7">
    <source>
        <dbReference type="ARBA" id="ARBA00022840"/>
    </source>
</evidence>
<keyword evidence="3" id="KW-0813">Transport</keyword>
<keyword evidence="5" id="KW-0997">Cell inner membrane</keyword>
<keyword evidence="6" id="KW-0547">Nucleotide-binding</keyword>
<dbReference type="GO" id="GO:0016887">
    <property type="term" value="F:ATP hydrolysis activity"/>
    <property type="evidence" value="ECO:0007669"/>
    <property type="project" value="InterPro"/>
</dbReference>
<protein>
    <submittedName>
        <fullName evidence="10">Cationic peptide transport system ATP-binding protein</fullName>
    </submittedName>
</protein>
<dbReference type="CDD" id="cd03257">
    <property type="entry name" value="ABC_NikE_OppD_transporters"/>
    <property type="match status" value="1"/>
</dbReference>
<comment type="similarity">
    <text evidence="2">Belongs to the ABC transporter superfamily.</text>
</comment>
<evidence type="ECO:0000313" key="11">
    <source>
        <dbReference type="Proteomes" id="UP000295763"/>
    </source>
</evidence>
<dbReference type="PROSITE" id="PS50893">
    <property type="entry name" value="ABC_TRANSPORTER_2"/>
    <property type="match status" value="1"/>
</dbReference>
<gene>
    <name evidence="10" type="ORF">EDC44_12512</name>
</gene>
<dbReference type="InterPro" id="IPR003593">
    <property type="entry name" value="AAA+_ATPase"/>
</dbReference>
<name>A0A4R2SS58_9PAST</name>
<dbReference type="GO" id="GO:0015833">
    <property type="term" value="P:peptide transport"/>
    <property type="evidence" value="ECO:0007669"/>
    <property type="project" value="InterPro"/>
</dbReference>
<keyword evidence="8" id="KW-0472">Membrane</keyword>
<dbReference type="Proteomes" id="UP000295763">
    <property type="component" value="Unassembled WGS sequence"/>
</dbReference>
<sequence length="352" mass="39538">MALLDIRNLTIKIQTEVGSVKVVDNVSLTLNEAEIRGLVGDTGSGKSLIAKVICNAAKDSWIITADRFRFNDVELLKLSPNKRRKLVGKEISMIFQNPQANLDPSKTIGKQIIQHIPAWTFKGKWWHWFGWKKRRAVELLHRVGIKDHKDIMNSYPYEITEGEAQKVMIAIAVANQPRLLIADEPTHSVEFATQEQIFRLLSSMNQNQGTAVLLASNDIISISEWCDSFTVLYCGQNAESGPVDSILQSPHHPYTQALLHAVPDFSQPLPPKSKLSTLKGTIPLLEQLPIGCRLGPRCPFAQRECVVKPALRRIKQHEFACHYPLNLREHGNLLKEPKESPLTLPETEVKVG</sequence>
<accession>A0A4R2SS58</accession>
<dbReference type="PANTHER" id="PTHR43297">
    <property type="entry name" value="OLIGOPEPTIDE TRANSPORT ATP-BINDING PROTEIN APPD"/>
    <property type="match status" value="1"/>
</dbReference>
<evidence type="ECO:0000256" key="6">
    <source>
        <dbReference type="ARBA" id="ARBA00022741"/>
    </source>
</evidence>
<dbReference type="NCBIfam" id="TIGR01727">
    <property type="entry name" value="oligo_HPY"/>
    <property type="match status" value="1"/>
</dbReference>
<dbReference type="InterPro" id="IPR050388">
    <property type="entry name" value="ABC_Ni/Peptide_Import"/>
</dbReference>